<keyword evidence="12" id="KW-1185">Reference proteome</keyword>
<dbReference type="InterPro" id="IPR004358">
    <property type="entry name" value="Sig_transdc_His_kin-like_C"/>
</dbReference>
<comment type="caution">
    <text evidence="11">The sequence shown here is derived from an EMBL/GenBank/DDBJ whole genome shotgun (WGS) entry which is preliminary data.</text>
</comment>
<dbReference type="CDD" id="cd00156">
    <property type="entry name" value="REC"/>
    <property type="match status" value="1"/>
</dbReference>
<evidence type="ECO:0000256" key="4">
    <source>
        <dbReference type="ARBA" id="ARBA00022679"/>
    </source>
</evidence>
<reference evidence="11 12" key="1">
    <citation type="submission" date="2022-09" db="EMBL/GenBank/DDBJ databases">
        <title>Chelativorans salina sp. nov., a novel slightly halophilic bacterium isolated from a saline lake sediment enrichment.</title>
        <authorList>
            <person name="Gao L."/>
            <person name="Fang B.-Z."/>
            <person name="Li W.-J."/>
        </authorList>
    </citation>
    <scope>NUCLEOTIDE SEQUENCE [LARGE SCALE GENOMIC DNA]</scope>
    <source>
        <strain evidence="11 12">EGI FJ00035</strain>
    </source>
</reference>
<dbReference type="SUPFAM" id="SSF52172">
    <property type="entry name" value="CheY-like"/>
    <property type="match status" value="1"/>
</dbReference>
<dbReference type="SMART" id="SM00388">
    <property type="entry name" value="HisKA"/>
    <property type="match status" value="1"/>
</dbReference>
<gene>
    <name evidence="11" type="ORF">N5A92_04520</name>
</gene>
<evidence type="ECO:0000256" key="2">
    <source>
        <dbReference type="ARBA" id="ARBA00012438"/>
    </source>
</evidence>
<dbReference type="Proteomes" id="UP001320831">
    <property type="component" value="Unassembled WGS sequence"/>
</dbReference>
<dbReference type="SUPFAM" id="SSF55785">
    <property type="entry name" value="PYP-like sensor domain (PAS domain)"/>
    <property type="match status" value="1"/>
</dbReference>
<keyword evidence="4" id="KW-0808">Transferase</keyword>
<dbReference type="EC" id="2.7.13.3" evidence="2"/>
<dbReference type="InterPro" id="IPR011006">
    <property type="entry name" value="CheY-like_superfamily"/>
</dbReference>
<dbReference type="Gene3D" id="1.10.287.130">
    <property type="match status" value="1"/>
</dbReference>
<evidence type="ECO:0000256" key="7">
    <source>
        <dbReference type="SAM" id="Coils"/>
    </source>
</evidence>
<dbReference type="Gene3D" id="3.30.450.20">
    <property type="entry name" value="PAS domain"/>
    <property type="match status" value="2"/>
</dbReference>
<evidence type="ECO:0000256" key="8">
    <source>
        <dbReference type="SAM" id="MobiDB-lite"/>
    </source>
</evidence>
<dbReference type="EMBL" id="JAOCZP010000001">
    <property type="protein sequence ID" value="MCT7374297.1"/>
    <property type="molecule type" value="Genomic_DNA"/>
</dbReference>
<dbReference type="Gene3D" id="3.40.50.2300">
    <property type="match status" value="1"/>
</dbReference>
<name>A0ABT2LIT8_9HYPH</name>
<dbReference type="InterPro" id="IPR001789">
    <property type="entry name" value="Sig_transdc_resp-reg_receiver"/>
</dbReference>
<dbReference type="PROSITE" id="PS50110">
    <property type="entry name" value="RESPONSE_REGULATORY"/>
    <property type="match status" value="1"/>
</dbReference>
<evidence type="ECO:0000313" key="12">
    <source>
        <dbReference type="Proteomes" id="UP001320831"/>
    </source>
</evidence>
<dbReference type="Pfam" id="PF00512">
    <property type="entry name" value="HisKA"/>
    <property type="match status" value="1"/>
</dbReference>
<organism evidence="11 12">
    <name type="scientific">Chelativorans salis</name>
    <dbReference type="NCBI Taxonomy" id="2978478"/>
    <lineage>
        <taxon>Bacteria</taxon>
        <taxon>Pseudomonadati</taxon>
        <taxon>Pseudomonadota</taxon>
        <taxon>Alphaproteobacteria</taxon>
        <taxon>Hyphomicrobiales</taxon>
        <taxon>Phyllobacteriaceae</taxon>
        <taxon>Chelativorans</taxon>
    </lineage>
</organism>
<keyword evidence="5" id="KW-0418">Kinase</keyword>
<feature type="domain" description="Histidine kinase" evidence="9">
    <location>
        <begin position="396"/>
        <end position="609"/>
    </location>
</feature>
<dbReference type="Pfam" id="PF00072">
    <property type="entry name" value="Response_reg"/>
    <property type="match status" value="1"/>
</dbReference>
<evidence type="ECO:0000259" key="9">
    <source>
        <dbReference type="PROSITE" id="PS50109"/>
    </source>
</evidence>
<dbReference type="PROSITE" id="PS50109">
    <property type="entry name" value="HIS_KIN"/>
    <property type="match status" value="1"/>
</dbReference>
<feature type="region of interest" description="Disordered" evidence="8">
    <location>
        <begin position="612"/>
        <end position="635"/>
    </location>
</feature>
<dbReference type="CDD" id="cd00082">
    <property type="entry name" value="HisKA"/>
    <property type="match status" value="1"/>
</dbReference>
<evidence type="ECO:0000256" key="1">
    <source>
        <dbReference type="ARBA" id="ARBA00000085"/>
    </source>
</evidence>
<dbReference type="PANTHER" id="PTHR43047">
    <property type="entry name" value="TWO-COMPONENT HISTIDINE PROTEIN KINASE"/>
    <property type="match status" value="1"/>
</dbReference>
<dbReference type="InterPro" id="IPR036890">
    <property type="entry name" value="HATPase_C_sf"/>
</dbReference>
<feature type="coiled-coil region" evidence="7">
    <location>
        <begin position="334"/>
        <end position="386"/>
    </location>
</feature>
<dbReference type="Gene3D" id="3.30.565.10">
    <property type="entry name" value="Histidine kinase-like ATPase, C-terminal domain"/>
    <property type="match status" value="1"/>
</dbReference>
<proteinExistence type="predicted"/>
<evidence type="ECO:0000313" key="11">
    <source>
        <dbReference type="EMBL" id="MCT7374297.1"/>
    </source>
</evidence>
<dbReference type="SMART" id="SM00387">
    <property type="entry name" value="HATPase_c"/>
    <property type="match status" value="1"/>
</dbReference>
<feature type="domain" description="Response regulatory" evidence="10">
    <location>
        <begin position="639"/>
        <end position="756"/>
    </location>
</feature>
<dbReference type="SUPFAM" id="SSF47384">
    <property type="entry name" value="Homodimeric domain of signal transducing histidine kinase"/>
    <property type="match status" value="1"/>
</dbReference>
<accession>A0ABT2LIT8</accession>
<feature type="modified residue" description="4-aspartylphosphate" evidence="6">
    <location>
        <position position="690"/>
    </location>
</feature>
<dbReference type="Pfam" id="PF12860">
    <property type="entry name" value="PAS_7"/>
    <property type="match status" value="2"/>
</dbReference>
<dbReference type="SMART" id="SM00448">
    <property type="entry name" value="REC"/>
    <property type="match status" value="1"/>
</dbReference>
<evidence type="ECO:0000256" key="3">
    <source>
        <dbReference type="ARBA" id="ARBA00022553"/>
    </source>
</evidence>
<dbReference type="PANTHER" id="PTHR43047:SF9">
    <property type="entry name" value="HISTIDINE KINASE"/>
    <property type="match status" value="1"/>
</dbReference>
<comment type="catalytic activity">
    <reaction evidence="1">
        <text>ATP + protein L-histidine = ADP + protein N-phospho-L-histidine.</text>
        <dbReference type="EC" id="2.7.13.3"/>
    </reaction>
</comment>
<dbReference type="InterPro" id="IPR005467">
    <property type="entry name" value="His_kinase_dom"/>
</dbReference>
<evidence type="ECO:0000259" key="10">
    <source>
        <dbReference type="PROSITE" id="PS50110"/>
    </source>
</evidence>
<dbReference type="RefSeq" id="WP_260900675.1">
    <property type="nucleotide sequence ID" value="NZ_JAOCZP010000001.1"/>
</dbReference>
<dbReference type="InterPro" id="IPR035965">
    <property type="entry name" value="PAS-like_dom_sf"/>
</dbReference>
<dbReference type="PRINTS" id="PR00344">
    <property type="entry name" value="BCTRLSENSOR"/>
</dbReference>
<keyword evidence="3 6" id="KW-0597">Phosphoprotein</keyword>
<dbReference type="InterPro" id="IPR003594">
    <property type="entry name" value="HATPase_dom"/>
</dbReference>
<feature type="coiled-coil region" evidence="7">
    <location>
        <begin position="11"/>
        <end position="38"/>
    </location>
</feature>
<dbReference type="InterPro" id="IPR003661">
    <property type="entry name" value="HisK_dim/P_dom"/>
</dbReference>
<evidence type="ECO:0000256" key="5">
    <source>
        <dbReference type="ARBA" id="ARBA00022777"/>
    </source>
</evidence>
<evidence type="ECO:0000256" key="6">
    <source>
        <dbReference type="PROSITE-ProRule" id="PRU00169"/>
    </source>
</evidence>
<dbReference type="Pfam" id="PF02518">
    <property type="entry name" value="HATPase_c"/>
    <property type="match status" value="1"/>
</dbReference>
<dbReference type="NCBIfam" id="NF041832">
    <property type="entry name" value="near_NosP_CTERM"/>
    <property type="match status" value="1"/>
</dbReference>
<dbReference type="InterPro" id="IPR036097">
    <property type="entry name" value="HisK_dim/P_sf"/>
</dbReference>
<dbReference type="SUPFAM" id="SSF55874">
    <property type="entry name" value="ATPase domain of HSP90 chaperone/DNA topoisomerase II/histidine kinase"/>
    <property type="match status" value="1"/>
</dbReference>
<feature type="compositionally biased region" description="Basic and acidic residues" evidence="8">
    <location>
        <begin position="626"/>
        <end position="635"/>
    </location>
</feature>
<keyword evidence="7" id="KW-0175">Coiled coil</keyword>
<protein>
    <recommendedName>
        <fullName evidence="2">histidine kinase</fullName>
        <ecNumber evidence="2">2.7.13.3</ecNumber>
    </recommendedName>
</protein>
<sequence length="773" mass="86247">MSATAPAKLSHRELESEVERLRHENDKLRTIRDALIRQVDRNHDLTGNSYKLFQSVAQIESSVEKRIQRLARAMSEAKIARRQLQHAIDSIGEGFILYDKDDRIVLCNRKYRKIFPELEDLLKPGTHFNDVIQRAAETGVIAEAVTDPQSWIAARIAYHRTRRCQFQQLLSDGRWIQISERATDEGGKVTVVSDITQFRRLEDTRRLSNLAQQSDILATTVASIAQGVMVFDADLNLAAWNSQASMLLNVPYMDMHAGTNVRKLLRLVWRHGATVGRERRDAVREWIRDVKKRHPLRIEVSHSGGRVIATNFRSMPDDGLVVTMTDVSPQINAAKLLERSNEELEKRVQERTRELTRLNEILQDEVLRHEKTMADLERTRKAAEAANLSKTRFLAAASHDLLQPLNAARLYLSALETSHFVGQEGHELLDKLGNAFQSTEALLGTILDISKMDAGGYQPKLAAIDVGALLETLKAEFDALAHQKGLQLRLVGSSAVVWSDAQLLRRIIQNLLSNAIKYTETGSILLGARRKGRALSIEIHDTGSGIPQQDREAIFEEFRRAVSPTSQMSGLGLGLAIVRRAADLLGHEVKLHSEVGRGSCFSVVVPLKTTGPQLRAQQEQDGAGTDGRRHDSRPRTEGHLFVLENDESVAHAMTTLFSHWQMESVTAPSYLGLLDLVQHKALTPLAVVADLHLDGDIDGIDAIILLREHFGHDLPGILVTADHSRAIKERARAKRIEYFSKPVKPAQLRAYLFHLSTEAGADLVPAADPMPGA</sequence>